<reference evidence="3" key="1">
    <citation type="submission" date="2021-10" db="EMBL/GenBank/DDBJ databases">
        <authorList>
            <person name="Piombo E."/>
        </authorList>
    </citation>
    <scope>NUCLEOTIDE SEQUENCE</scope>
</reference>
<dbReference type="Gene3D" id="3.30.160.60">
    <property type="entry name" value="Classic Zinc Finger"/>
    <property type="match status" value="2"/>
</dbReference>
<name>A0A9N9Z389_9HYPO</name>
<proteinExistence type="predicted"/>
<feature type="compositionally biased region" description="Basic and acidic residues" evidence="1">
    <location>
        <begin position="19"/>
        <end position="33"/>
    </location>
</feature>
<dbReference type="PROSITE" id="PS00028">
    <property type="entry name" value="ZINC_FINGER_C2H2_1"/>
    <property type="match status" value="1"/>
</dbReference>
<organism evidence="3 4">
    <name type="scientific">Clonostachys solani</name>
    <dbReference type="NCBI Taxonomy" id="160281"/>
    <lineage>
        <taxon>Eukaryota</taxon>
        <taxon>Fungi</taxon>
        <taxon>Dikarya</taxon>
        <taxon>Ascomycota</taxon>
        <taxon>Pezizomycotina</taxon>
        <taxon>Sordariomycetes</taxon>
        <taxon>Hypocreomycetidae</taxon>
        <taxon>Hypocreales</taxon>
        <taxon>Bionectriaceae</taxon>
        <taxon>Clonostachys</taxon>
    </lineage>
</organism>
<dbReference type="Proteomes" id="UP000775872">
    <property type="component" value="Unassembled WGS sequence"/>
</dbReference>
<dbReference type="SUPFAM" id="SSF57667">
    <property type="entry name" value="beta-beta-alpha zinc fingers"/>
    <property type="match status" value="2"/>
</dbReference>
<dbReference type="SMART" id="SM00355">
    <property type="entry name" value="ZnF_C2H2"/>
    <property type="match status" value="3"/>
</dbReference>
<sequence length="180" mass="20396">TLQLVDDLPNNLDPNSIDPRLRDNNQEPNHLHEQNNNTGTRLQFQEIPLPLLKHCTKEVRGGYMCTFFTCAGGTCKWDACTHTDRDPPSQCGKVHATPSEARKHIRTHVKPVLCPMCQHTNQTQPIMRRHLETHFVKKKGGDALICELCNADFTRRDNFLRHTNKQHPDAAAKSSKAGKS</sequence>
<dbReference type="EMBL" id="CABFOC020000035">
    <property type="protein sequence ID" value="CAH0048267.1"/>
    <property type="molecule type" value="Genomic_DNA"/>
</dbReference>
<evidence type="ECO:0000259" key="2">
    <source>
        <dbReference type="PROSITE" id="PS00028"/>
    </source>
</evidence>
<protein>
    <recommendedName>
        <fullName evidence="2">C2H2-type domain-containing protein</fullName>
    </recommendedName>
</protein>
<evidence type="ECO:0000256" key="1">
    <source>
        <dbReference type="SAM" id="MobiDB-lite"/>
    </source>
</evidence>
<evidence type="ECO:0000313" key="4">
    <source>
        <dbReference type="Proteomes" id="UP000775872"/>
    </source>
</evidence>
<feature type="non-terminal residue" evidence="3">
    <location>
        <position position="180"/>
    </location>
</feature>
<dbReference type="InterPro" id="IPR013087">
    <property type="entry name" value="Znf_C2H2_type"/>
</dbReference>
<comment type="caution">
    <text evidence="3">The sequence shown here is derived from an EMBL/GenBank/DDBJ whole genome shotgun (WGS) entry which is preliminary data.</text>
</comment>
<dbReference type="OrthoDB" id="654211at2759"/>
<dbReference type="AlphaFoldDB" id="A0A9N9Z389"/>
<feature type="region of interest" description="Disordered" evidence="1">
    <location>
        <begin position="1"/>
        <end position="40"/>
    </location>
</feature>
<keyword evidence="4" id="KW-1185">Reference proteome</keyword>
<accession>A0A9N9Z389</accession>
<dbReference type="InterPro" id="IPR036236">
    <property type="entry name" value="Znf_C2H2_sf"/>
</dbReference>
<gene>
    <name evidence="3" type="ORF">CSOL1703_00000210</name>
</gene>
<feature type="domain" description="C2H2-type" evidence="2">
    <location>
        <begin position="146"/>
        <end position="167"/>
    </location>
</feature>
<evidence type="ECO:0000313" key="3">
    <source>
        <dbReference type="EMBL" id="CAH0048267.1"/>
    </source>
</evidence>